<dbReference type="eggNOG" id="KOG4658">
    <property type="taxonomic scope" value="Eukaryota"/>
</dbReference>
<evidence type="ECO:0000313" key="5">
    <source>
        <dbReference type="EnsemblPlants" id="OGLUM04G03050.1"/>
    </source>
</evidence>
<dbReference type="InterPro" id="IPR027417">
    <property type="entry name" value="P-loop_NTPase"/>
</dbReference>
<reference evidence="5" key="1">
    <citation type="submission" date="2015-04" db="UniProtKB">
        <authorList>
            <consortium name="EnsemblPlants"/>
        </authorList>
    </citation>
    <scope>IDENTIFICATION</scope>
</reference>
<evidence type="ECO:0000259" key="3">
    <source>
        <dbReference type="Pfam" id="PF23559"/>
    </source>
</evidence>
<feature type="domain" description="Disease resistance R13L4/SHOC-2-like LRR" evidence="4">
    <location>
        <begin position="271"/>
        <end position="552"/>
    </location>
</feature>
<keyword evidence="6" id="KW-1185">Reference proteome</keyword>
<reference evidence="5" key="2">
    <citation type="submission" date="2018-05" db="EMBL/GenBank/DDBJ databases">
        <title>OgluRS3 (Oryza glumaepatula Reference Sequence Version 3).</title>
        <authorList>
            <person name="Zhang J."/>
            <person name="Kudrna D."/>
            <person name="Lee S."/>
            <person name="Talag J."/>
            <person name="Welchert J."/>
            <person name="Wing R.A."/>
        </authorList>
    </citation>
    <scope>NUCLEOTIDE SEQUENCE [LARGE SCALE GENOMIC DNA]</scope>
</reference>
<dbReference type="InterPro" id="IPR036388">
    <property type="entry name" value="WH-like_DNA-bd_sf"/>
</dbReference>
<dbReference type="AlphaFoldDB" id="A0A0D9ZHB1"/>
<dbReference type="GO" id="GO:0009626">
    <property type="term" value="P:plant-type hypersensitive response"/>
    <property type="evidence" value="ECO:0007669"/>
    <property type="project" value="UniProtKB-ARBA"/>
</dbReference>
<dbReference type="Gene3D" id="1.10.10.10">
    <property type="entry name" value="Winged helix-like DNA-binding domain superfamily/Winged helix DNA-binding domain"/>
    <property type="match status" value="1"/>
</dbReference>
<name>A0A0D9ZHB1_9ORYZ</name>
<dbReference type="GO" id="GO:0042742">
    <property type="term" value="P:defense response to bacterium"/>
    <property type="evidence" value="ECO:0007669"/>
    <property type="project" value="UniProtKB-ARBA"/>
</dbReference>
<dbReference type="Pfam" id="PF23559">
    <property type="entry name" value="WHD_DRP"/>
    <property type="match status" value="1"/>
</dbReference>
<dbReference type="InterPro" id="IPR042197">
    <property type="entry name" value="Apaf_helical"/>
</dbReference>
<sequence>MVTTRIETVAKACTSANVSGDYVYKIEPLGEKDAKKLFVSRVFGSNSKESLSVEFVHSASSSKELCCLKELMDSILKKCAGLPLAIVSIAGLLSSYRSSSSGSIRMWQRISNSIGSQMEIYPTLEEMKQIIALSYSHLPYHLKACMLYLSIFPEDYVIKKKRLLLRWIAEGFVIGKRGLTMFEVAESYYDELISRSLIDADRIRLDGAVKAVKVHDMMLEVIVSKSLEENYVSFVGAQYGGGTPSYDSVRRLAIHGDGAPKHVVDMMSATHVRSLCTFGRQGNIAVLDRLAEFTLLKVLDLEDCKEVKDCHVKYICRLFLLRFLSLRNTNVRTIPSQISRLKHLQTLNLYRTRIKKLPTSVTTLERLEYLFFSHRWWRRAWEIPLGLENMMALRTLRAIRLPNDPNVVKEIGALAQLQILEIIIDNSNEEVLTNLADALDNTNNLRSLYVSDGGKDKLKNKLLNFLLRLKTPPLLLESMMIGGGGMDELPKWFSSLVHLVKIETRLVSLTGDQLLGGLCELPNLASVYLGFGSCTDDELLVLSAFKFPALKLLCGPSHFAENYPI</sequence>
<dbReference type="PANTHER" id="PTHR23155">
    <property type="entry name" value="DISEASE RESISTANCE PROTEIN RP"/>
    <property type="match status" value="1"/>
</dbReference>
<dbReference type="HOGENOM" id="CLU_000837_14_6_1"/>
<dbReference type="GO" id="GO:0002758">
    <property type="term" value="P:innate immune response-activating signaling pathway"/>
    <property type="evidence" value="ECO:0007669"/>
    <property type="project" value="UniProtKB-ARBA"/>
</dbReference>
<dbReference type="Gene3D" id="1.10.8.430">
    <property type="entry name" value="Helical domain of apoptotic protease-activating factors"/>
    <property type="match status" value="1"/>
</dbReference>
<dbReference type="Proteomes" id="UP000026961">
    <property type="component" value="Chromosome 4"/>
</dbReference>
<evidence type="ECO:0000313" key="6">
    <source>
        <dbReference type="Proteomes" id="UP000026961"/>
    </source>
</evidence>
<dbReference type="Gramene" id="OGLUM04G03050.1">
    <property type="protein sequence ID" value="OGLUM04G03050.1"/>
    <property type="gene ID" value="OGLUM04G03050"/>
</dbReference>
<dbReference type="InterPro" id="IPR032675">
    <property type="entry name" value="LRR_dom_sf"/>
</dbReference>
<dbReference type="GO" id="GO:0043531">
    <property type="term" value="F:ADP binding"/>
    <property type="evidence" value="ECO:0007669"/>
    <property type="project" value="InterPro"/>
</dbReference>
<dbReference type="SUPFAM" id="SSF52540">
    <property type="entry name" value="P-loop containing nucleoside triphosphate hydrolases"/>
    <property type="match status" value="1"/>
</dbReference>
<feature type="domain" description="Disease resistance protein winged helix" evidence="3">
    <location>
        <begin position="151"/>
        <end position="222"/>
    </location>
</feature>
<dbReference type="PANTHER" id="PTHR23155:SF1005">
    <property type="entry name" value="OS07G0197300 PROTEIN"/>
    <property type="match status" value="1"/>
</dbReference>
<evidence type="ECO:0000256" key="1">
    <source>
        <dbReference type="ARBA" id="ARBA00022737"/>
    </source>
</evidence>
<keyword evidence="2" id="KW-0611">Plant defense</keyword>
<dbReference type="InterPro" id="IPR044974">
    <property type="entry name" value="Disease_R_plants"/>
</dbReference>
<dbReference type="Pfam" id="PF23598">
    <property type="entry name" value="LRR_14"/>
    <property type="match status" value="1"/>
</dbReference>
<organism evidence="5">
    <name type="scientific">Oryza glumipatula</name>
    <dbReference type="NCBI Taxonomy" id="40148"/>
    <lineage>
        <taxon>Eukaryota</taxon>
        <taxon>Viridiplantae</taxon>
        <taxon>Streptophyta</taxon>
        <taxon>Embryophyta</taxon>
        <taxon>Tracheophyta</taxon>
        <taxon>Spermatophyta</taxon>
        <taxon>Magnoliopsida</taxon>
        <taxon>Liliopsida</taxon>
        <taxon>Poales</taxon>
        <taxon>Poaceae</taxon>
        <taxon>BOP clade</taxon>
        <taxon>Oryzoideae</taxon>
        <taxon>Oryzeae</taxon>
        <taxon>Oryzinae</taxon>
        <taxon>Oryza</taxon>
    </lineage>
</organism>
<proteinExistence type="predicted"/>
<dbReference type="InterPro" id="IPR055414">
    <property type="entry name" value="LRR_R13L4/SHOC2-like"/>
</dbReference>
<evidence type="ECO:0000259" key="4">
    <source>
        <dbReference type="Pfam" id="PF23598"/>
    </source>
</evidence>
<accession>A0A0D9ZHB1</accession>
<keyword evidence="1" id="KW-0677">Repeat</keyword>
<protein>
    <submittedName>
        <fullName evidence="5">Uncharacterized protein</fullName>
    </submittedName>
</protein>
<evidence type="ECO:0000256" key="2">
    <source>
        <dbReference type="ARBA" id="ARBA00022821"/>
    </source>
</evidence>
<dbReference type="EnsemblPlants" id="OGLUM04G03050.1">
    <property type="protein sequence ID" value="OGLUM04G03050.1"/>
    <property type="gene ID" value="OGLUM04G03050"/>
</dbReference>
<dbReference type="SUPFAM" id="SSF52047">
    <property type="entry name" value="RNI-like"/>
    <property type="match status" value="1"/>
</dbReference>
<dbReference type="Gene3D" id="3.80.10.10">
    <property type="entry name" value="Ribonuclease Inhibitor"/>
    <property type="match status" value="1"/>
</dbReference>
<dbReference type="FunFam" id="1.10.10.10:FF:000322">
    <property type="entry name" value="Probable disease resistance protein At1g63360"/>
    <property type="match status" value="1"/>
</dbReference>
<dbReference type="InterPro" id="IPR058922">
    <property type="entry name" value="WHD_DRP"/>
</dbReference>